<organism evidence="11 12">
    <name type="scientific">Pontibacter rugosus</name>
    <dbReference type="NCBI Taxonomy" id="1745966"/>
    <lineage>
        <taxon>Bacteria</taxon>
        <taxon>Pseudomonadati</taxon>
        <taxon>Bacteroidota</taxon>
        <taxon>Cytophagia</taxon>
        <taxon>Cytophagales</taxon>
        <taxon>Hymenobacteraceae</taxon>
        <taxon>Pontibacter</taxon>
    </lineage>
</organism>
<evidence type="ECO:0000256" key="4">
    <source>
        <dbReference type="ARBA" id="ARBA00022692"/>
    </source>
</evidence>
<keyword evidence="3" id="KW-1003">Cell membrane</keyword>
<evidence type="ECO:0000259" key="8">
    <source>
        <dbReference type="Pfam" id="PF00924"/>
    </source>
</evidence>
<evidence type="ECO:0000256" key="3">
    <source>
        <dbReference type="ARBA" id="ARBA00022475"/>
    </source>
</evidence>
<dbReference type="InterPro" id="IPR049278">
    <property type="entry name" value="MS_channel_C"/>
</dbReference>
<feature type="transmembrane region" description="Helical" evidence="7">
    <location>
        <begin position="13"/>
        <end position="33"/>
    </location>
</feature>
<feature type="transmembrane region" description="Helical" evidence="7">
    <location>
        <begin position="60"/>
        <end position="77"/>
    </location>
</feature>
<comment type="subcellular location">
    <subcellularLocation>
        <location evidence="1">Cell membrane</location>
        <topology evidence="1">Multi-pass membrane protein</topology>
    </subcellularLocation>
</comment>
<dbReference type="SUPFAM" id="SSF82689">
    <property type="entry name" value="Mechanosensitive channel protein MscS (YggB), C-terminal domain"/>
    <property type="match status" value="1"/>
</dbReference>
<dbReference type="Gene3D" id="3.30.70.100">
    <property type="match status" value="1"/>
</dbReference>
<dbReference type="Pfam" id="PF00924">
    <property type="entry name" value="MS_channel_2nd"/>
    <property type="match status" value="1"/>
</dbReference>
<dbReference type="PANTHER" id="PTHR30566:SF25">
    <property type="entry name" value="INNER MEMBRANE PROTEIN"/>
    <property type="match status" value="1"/>
</dbReference>
<feature type="domain" description="Mechanosensitive ion channel MscS" evidence="8">
    <location>
        <begin position="178"/>
        <end position="245"/>
    </location>
</feature>
<reference evidence="12" key="1">
    <citation type="journal article" date="2019" name="Int. J. Syst. Evol. Microbiol.">
        <title>The Global Catalogue of Microorganisms (GCM) 10K type strain sequencing project: providing services to taxonomists for standard genome sequencing and annotation.</title>
        <authorList>
            <consortium name="The Broad Institute Genomics Platform"/>
            <consortium name="The Broad Institute Genome Sequencing Center for Infectious Disease"/>
            <person name="Wu L."/>
            <person name="Ma J."/>
        </authorList>
    </citation>
    <scope>NUCLEOTIDE SEQUENCE [LARGE SCALE GENOMIC DNA]</scope>
    <source>
        <strain evidence="12">JCM 31319</strain>
    </source>
</reference>
<dbReference type="RefSeq" id="WP_377532985.1">
    <property type="nucleotide sequence ID" value="NZ_JBHTLD010000416.1"/>
</dbReference>
<gene>
    <name evidence="11" type="ORF">ACFQ2O_21655</name>
</gene>
<dbReference type="Gene3D" id="2.30.30.60">
    <property type="match status" value="1"/>
</dbReference>
<dbReference type="Gene3D" id="1.10.287.1260">
    <property type="match status" value="1"/>
</dbReference>
<dbReference type="SUPFAM" id="SSF50182">
    <property type="entry name" value="Sm-like ribonucleoproteins"/>
    <property type="match status" value="1"/>
</dbReference>
<dbReference type="Proteomes" id="UP001597094">
    <property type="component" value="Unassembled WGS sequence"/>
</dbReference>
<evidence type="ECO:0000256" key="7">
    <source>
        <dbReference type="SAM" id="Phobius"/>
    </source>
</evidence>
<feature type="non-terminal residue" evidence="11">
    <location>
        <position position="1"/>
    </location>
</feature>
<keyword evidence="4 7" id="KW-0812">Transmembrane</keyword>
<dbReference type="PANTHER" id="PTHR30566">
    <property type="entry name" value="YNAI-RELATED MECHANOSENSITIVE ION CHANNEL"/>
    <property type="match status" value="1"/>
</dbReference>
<feature type="transmembrane region" description="Helical" evidence="7">
    <location>
        <begin position="89"/>
        <end position="118"/>
    </location>
</feature>
<evidence type="ECO:0000256" key="1">
    <source>
        <dbReference type="ARBA" id="ARBA00004651"/>
    </source>
</evidence>
<dbReference type="InterPro" id="IPR011066">
    <property type="entry name" value="MscS_channel_C_sf"/>
</dbReference>
<keyword evidence="6 7" id="KW-0472">Membrane</keyword>
<dbReference type="Pfam" id="PF21088">
    <property type="entry name" value="MS_channel_1st"/>
    <property type="match status" value="1"/>
</dbReference>
<dbReference type="SUPFAM" id="SSF82861">
    <property type="entry name" value="Mechanosensitive channel protein MscS (YggB), transmembrane region"/>
    <property type="match status" value="1"/>
</dbReference>
<keyword evidence="5 7" id="KW-1133">Transmembrane helix</keyword>
<dbReference type="Pfam" id="PF21082">
    <property type="entry name" value="MS_channel_3rd"/>
    <property type="match status" value="1"/>
</dbReference>
<accession>A0ABW3SX00</accession>
<evidence type="ECO:0000313" key="11">
    <source>
        <dbReference type="EMBL" id="MFD1188830.1"/>
    </source>
</evidence>
<evidence type="ECO:0000256" key="6">
    <source>
        <dbReference type="ARBA" id="ARBA00023136"/>
    </source>
</evidence>
<comment type="caution">
    <text evidence="11">The sequence shown here is derived from an EMBL/GenBank/DDBJ whole genome shotgun (WGS) entry which is preliminary data.</text>
</comment>
<feature type="transmembrane region" description="Helical" evidence="7">
    <location>
        <begin position="130"/>
        <end position="150"/>
    </location>
</feature>
<dbReference type="InterPro" id="IPR023408">
    <property type="entry name" value="MscS_beta-dom_sf"/>
</dbReference>
<feature type="domain" description="Mechanosensitive ion channel MscS C-terminal" evidence="9">
    <location>
        <begin position="252"/>
        <end position="336"/>
    </location>
</feature>
<evidence type="ECO:0000256" key="2">
    <source>
        <dbReference type="ARBA" id="ARBA00008017"/>
    </source>
</evidence>
<feature type="transmembrane region" description="Helical" evidence="7">
    <location>
        <begin position="156"/>
        <end position="176"/>
    </location>
</feature>
<evidence type="ECO:0000259" key="10">
    <source>
        <dbReference type="Pfam" id="PF21088"/>
    </source>
</evidence>
<proteinExistence type="inferred from homology"/>
<evidence type="ECO:0000313" key="12">
    <source>
        <dbReference type="Proteomes" id="UP001597094"/>
    </source>
</evidence>
<evidence type="ECO:0000256" key="5">
    <source>
        <dbReference type="ARBA" id="ARBA00022989"/>
    </source>
</evidence>
<name>A0ABW3SX00_9BACT</name>
<comment type="similarity">
    <text evidence="2">Belongs to the MscS (TC 1.A.23) family.</text>
</comment>
<dbReference type="InterPro" id="IPR010920">
    <property type="entry name" value="LSM_dom_sf"/>
</dbReference>
<evidence type="ECO:0000259" key="9">
    <source>
        <dbReference type="Pfam" id="PF21082"/>
    </source>
</evidence>
<dbReference type="InterPro" id="IPR049142">
    <property type="entry name" value="MS_channel_1st"/>
</dbReference>
<dbReference type="InterPro" id="IPR011014">
    <property type="entry name" value="MscS_channel_TM-2"/>
</dbReference>
<dbReference type="EMBL" id="JBHTLD010000416">
    <property type="protein sequence ID" value="MFD1188830.1"/>
    <property type="molecule type" value="Genomic_DNA"/>
</dbReference>
<feature type="domain" description="Mechanosensitive ion channel transmembrane helices 2/3" evidence="10">
    <location>
        <begin position="137"/>
        <end position="177"/>
    </location>
</feature>
<protein>
    <submittedName>
        <fullName evidence="11">Mechanosensitive ion channel family protein</fullName>
    </submittedName>
</protein>
<sequence>NDILDKVFFHNTIQNYLIAVGFILLGFLIIGFFKRSILTRIARLAQKTNTNIDNFLVESVYRYGIPALYIAVVYIALDYLLLPRRLHNIVVLATTVAITILVIRLLSSTILLMLRAYIHGQDNGEEKVKQLGGIMLIINIIIWGIGLLTLLDNLGYDVTTVVAGLGIGGIAVALAAQNILGDLFNYFVIFFDRPFEVGDFIVIDEKAGVVDKIGVKTSRVKSLSGEQLVFSNSDLTNSRIHNYKRMEQRRILFKIGVTYQTPYATLQEIPALLKTIIDEQETTRYDRAHFSSYGDSSLDFEIVYYVLSSDYNVYMDVQQKINLRIFKEFELIGIDFAFPTRTVFWANQEQEKEATPAPHNR</sequence>
<keyword evidence="12" id="KW-1185">Reference proteome</keyword>
<dbReference type="InterPro" id="IPR006685">
    <property type="entry name" value="MscS_channel_2nd"/>
</dbReference>